<reference evidence="3" key="1">
    <citation type="submission" date="2020-04" db="EMBL/GenBank/DDBJ databases">
        <authorList>
            <person name="Zhang T."/>
        </authorList>
    </citation>
    <scope>NUCLEOTIDE SEQUENCE</scope>
    <source>
        <strain evidence="3">HKST-UBA09</strain>
    </source>
</reference>
<gene>
    <name evidence="3" type="ORF">KC669_00935</name>
</gene>
<dbReference type="EMBL" id="JAGQLF010000007">
    <property type="protein sequence ID" value="MCA9386576.1"/>
    <property type="molecule type" value="Genomic_DNA"/>
</dbReference>
<name>A0A955RL31_9BACT</name>
<feature type="transmembrane region" description="Helical" evidence="2">
    <location>
        <begin position="58"/>
        <end position="76"/>
    </location>
</feature>
<dbReference type="AlphaFoldDB" id="A0A955RL31"/>
<proteinExistence type="predicted"/>
<feature type="region of interest" description="Disordered" evidence="1">
    <location>
        <begin position="1"/>
        <end position="40"/>
    </location>
</feature>
<keyword evidence="2" id="KW-0812">Transmembrane</keyword>
<reference evidence="3" key="2">
    <citation type="journal article" date="2021" name="Microbiome">
        <title>Successional dynamics and alternative stable states in a saline activated sludge microbial community over 9 years.</title>
        <authorList>
            <person name="Wang Y."/>
            <person name="Ye J."/>
            <person name="Ju F."/>
            <person name="Liu L."/>
            <person name="Boyd J.A."/>
            <person name="Deng Y."/>
            <person name="Parks D.H."/>
            <person name="Jiang X."/>
            <person name="Yin X."/>
            <person name="Woodcroft B.J."/>
            <person name="Tyson G.W."/>
            <person name="Hugenholtz P."/>
            <person name="Polz M.F."/>
            <person name="Zhang T."/>
        </authorList>
    </citation>
    <scope>NUCLEOTIDE SEQUENCE</scope>
    <source>
        <strain evidence="3">HKST-UBA09</strain>
    </source>
</reference>
<feature type="region of interest" description="Disordered" evidence="1">
    <location>
        <begin position="256"/>
        <end position="299"/>
    </location>
</feature>
<protein>
    <submittedName>
        <fullName evidence="3">Uncharacterized protein</fullName>
    </submittedName>
</protein>
<feature type="compositionally biased region" description="Acidic residues" evidence="1">
    <location>
        <begin position="257"/>
        <end position="272"/>
    </location>
</feature>
<organism evidence="3 4">
    <name type="scientific">Candidatus Dojkabacteria bacterium</name>
    <dbReference type="NCBI Taxonomy" id="2099670"/>
    <lineage>
        <taxon>Bacteria</taxon>
        <taxon>Candidatus Dojkabacteria</taxon>
    </lineage>
</organism>
<keyword evidence="2" id="KW-1133">Transmembrane helix</keyword>
<evidence type="ECO:0000313" key="3">
    <source>
        <dbReference type="EMBL" id="MCA9386576.1"/>
    </source>
</evidence>
<sequence length="439" mass="48146">MPSLRKNNEPAQMGMSPLAGQTADSQEAPVDNSTIHPDRFDMSRFSERQEEEESSLRIIIYVVVVIVIGVGLALLVRNLISTESNADTPESNDTNNTVELESKSPITIDTVMSSDPSDAPENEELVDSLTLSVGNSNAQTDGVSVSALKYKRYTTYARIDYSLDGVNSQADMPKIAINYDNSRNSLDVVFPSSMEIVQELKETIQVNDIVSNIVYNVDANSFTINVSESFKYTVIPTTGGLTIDIRTMAQIERDVNDTTEEDTTAEEPDETAQETPSTETETENQPTTPANPSSVKLTNDFSQSKQYVSGGVTGNVINLKETYFEDTAGYFEIAWGEPNVVGSDKTPYSSAELQMEGNTPYIILTIENLSGFQFNKDGITTNLIPFDMSSANFVRADLESYANGKAIVKIQLKNKADFRLISTETVSGQTQVLALQIKD</sequence>
<evidence type="ECO:0000256" key="2">
    <source>
        <dbReference type="SAM" id="Phobius"/>
    </source>
</evidence>
<keyword evidence="2" id="KW-0472">Membrane</keyword>
<evidence type="ECO:0000256" key="1">
    <source>
        <dbReference type="SAM" id="MobiDB-lite"/>
    </source>
</evidence>
<feature type="region of interest" description="Disordered" evidence="1">
    <location>
        <begin position="84"/>
        <end position="106"/>
    </location>
</feature>
<comment type="caution">
    <text evidence="3">The sequence shown here is derived from an EMBL/GenBank/DDBJ whole genome shotgun (WGS) entry which is preliminary data.</text>
</comment>
<accession>A0A955RL31</accession>
<feature type="compositionally biased region" description="Low complexity" evidence="1">
    <location>
        <begin position="273"/>
        <end position="292"/>
    </location>
</feature>
<evidence type="ECO:0000313" key="4">
    <source>
        <dbReference type="Proteomes" id="UP000714915"/>
    </source>
</evidence>
<dbReference type="Proteomes" id="UP000714915">
    <property type="component" value="Unassembled WGS sequence"/>
</dbReference>